<evidence type="ECO:0000256" key="12">
    <source>
        <dbReference type="SAM" id="MobiDB-lite"/>
    </source>
</evidence>
<dbReference type="CDD" id="cd05524">
    <property type="entry name" value="Bromo_polybromo_I"/>
    <property type="match status" value="1"/>
</dbReference>
<evidence type="ECO:0000256" key="2">
    <source>
        <dbReference type="ARBA" id="ARBA00022737"/>
    </source>
</evidence>
<dbReference type="SMART" id="SM00297">
    <property type="entry name" value="BROMO"/>
    <property type="match status" value="5"/>
</dbReference>
<dbReference type="InterPro" id="IPR018359">
    <property type="entry name" value="Bromodomain_CS"/>
</dbReference>
<dbReference type="InterPro" id="IPR001487">
    <property type="entry name" value="Bromodomain"/>
</dbReference>
<dbReference type="SMART" id="SM00398">
    <property type="entry name" value="HMG"/>
    <property type="match status" value="1"/>
</dbReference>
<evidence type="ECO:0000256" key="10">
    <source>
        <dbReference type="PROSITE-ProRule" id="PRU00035"/>
    </source>
</evidence>
<feature type="compositionally biased region" description="Basic residues" evidence="12">
    <location>
        <begin position="400"/>
        <end position="409"/>
    </location>
</feature>
<evidence type="ECO:0000313" key="16">
    <source>
        <dbReference type="EMBL" id="KAA0707980.1"/>
    </source>
</evidence>
<dbReference type="InterPro" id="IPR036427">
    <property type="entry name" value="Bromodomain-like_sf"/>
</dbReference>
<dbReference type="GO" id="GO:0006338">
    <property type="term" value="P:chromatin remodeling"/>
    <property type="evidence" value="ECO:0007669"/>
    <property type="project" value="InterPro"/>
</dbReference>
<proteinExistence type="predicted"/>
<feature type="region of interest" description="Disordered" evidence="12">
    <location>
        <begin position="1315"/>
        <end position="1338"/>
    </location>
</feature>
<accession>A0A5A9NEA6</accession>
<dbReference type="Proteomes" id="UP000324632">
    <property type="component" value="Chromosome 19"/>
</dbReference>
<dbReference type="Pfam" id="PF00505">
    <property type="entry name" value="HMG_box"/>
    <property type="match status" value="1"/>
</dbReference>
<dbReference type="FunFam" id="1.20.920.10:FF:000013">
    <property type="entry name" value="Protein polybromo-1 isoform 1"/>
    <property type="match status" value="1"/>
</dbReference>
<evidence type="ECO:0000256" key="1">
    <source>
        <dbReference type="ARBA" id="ARBA00004123"/>
    </source>
</evidence>
<organism evidence="16 17">
    <name type="scientific">Triplophysa tibetana</name>
    <dbReference type="NCBI Taxonomy" id="1572043"/>
    <lineage>
        <taxon>Eukaryota</taxon>
        <taxon>Metazoa</taxon>
        <taxon>Chordata</taxon>
        <taxon>Craniata</taxon>
        <taxon>Vertebrata</taxon>
        <taxon>Euteleostomi</taxon>
        <taxon>Actinopterygii</taxon>
        <taxon>Neopterygii</taxon>
        <taxon>Teleostei</taxon>
        <taxon>Ostariophysi</taxon>
        <taxon>Cypriniformes</taxon>
        <taxon>Nemacheilidae</taxon>
        <taxon>Triplophysa</taxon>
    </lineage>
</organism>
<feature type="domain" description="HMG box" evidence="14">
    <location>
        <begin position="1260"/>
        <end position="1328"/>
    </location>
</feature>
<dbReference type="InterPro" id="IPR009071">
    <property type="entry name" value="HMG_box_dom"/>
</dbReference>
<dbReference type="FunFam" id="2.30.30.490:FF:000002">
    <property type="entry name" value="protein polybromo-1 isoform X3"/>
    <property type="match status" value="1"/>
</dbReference>
<keyword evidence="17" id="KW-1185">Reference proteome</keyword>
<evidence type="ECO:0000256" key="9">
    <source>
        <dbReference type="ARBA" id="ARBA00069785"/>
    </source>
</evidence>
<dbReference type="CDD" id="cd05526">
    <property type="entry name" value="Bromo_polybromo_VI"/>
    <property type="match status" value="1"/>
</dbReference>
<dbReference type="PANTHER" id="PTHR16062">
    <property type="entry name" value="SWI/SNF-RELATED"/>
    <property type="match status" value="1"/>
</dbReference>
<feature type="compositionally biased region" description="Basic and acidic residues" evidence="12">
    <location>
        <begin position="1315"/>
        <end position="1326"/>
    </location>
</feature>
<evidence type="ECO:0000256" key="6">
    <source>
        <dbReference type="ARBA" id="ARBA00023125"/>
    </source>
</evidence>
<evidence type="ECO:0000313" key="17">
    <source>
        <dbReference type="Proteomes" id="UP000324632"/>
    </source>
</evidence>
<evidence type="ECO:0000259" key="13">
    <source>
        <dbReference type="PROSITE" id="PS50014"/>
    </source>
</evidence>
<gene>
    <name evidence="16" type="ORF">E1301_Tti009542</name>
</gene>
<feature type="domain" description="BAH" evidence="15">
    <location>
        <begin position="843"/>
        <end position="961"/>
    </location>
</feature>
<feature type="region of interest" description="Disordered" evidence="12">
    <location>
        <begin position="155"/>
        <end position="175"/>
    </location>
</feature>
<dbReference type="Pfam" id="PF00439">
    <property type="entry name" value="Bromodomain"/>
    <property type="match status" value="5"/>
</dbReference>
<reference evidence="16 17" key="1">
    <citation type="journal article" date="2019" name="Mol. Ecol. Resour.">
        <title>Chromosome-level genome assembly of Triplophysa tibetana, a fish adapted to the harsh high-altitude environment of the Tibetan Plateau.</title>
        <authorList>
            <person name="Yang X."/>
            <person name="Liu H."/>
            <person name="Ma Z."/>
            <person name="Zou Y."/>
            <person name="Zou M."/>
            <person name="Mao Y."/>
            <person name="Li X."/>
            <person name="Wang H."/>
            <person name="Chen T."/>
            <person name="Wang W."/>
            <person name="Yang R."/>
        </authorList>
    </citation>
    <scope>NUCLEOTIDE SEQUENCE [LARGE SCALE GENOMIC DNA]</scope>
    <source>
        <strain evidence="16">TTIB1903HZAU</strain>
        <tissue evidence="16">Muscle</tissue>
    </source>
</reference>
<feature type="compositionally biased region" description="Polar residues" evidence="12">
    <location>
        <begin position="389"/>
        <end position="398"/>
    </location>
</feature>
<dbReference type="GO" id="GO:0016586">
    <property type="term" value="C:RSC-type complex"/>
    <property type="evidence" value="ECO:0007669"/>
    <property type="project" value="InterPro"/>
</dbReference>
<dbReference type="EMBL" id="SOYY01000019">
    <property type="protein sequence ID" value="KAA0707980.1"/>
    <property type="molecule type" value="Genomic_DNA"/>
</dbReference>
<feature type="DNA-binding region" description="HMG box" evidence="11">
    <location>
        <begin position="1260"/>
        <end position="1328"/>
    </location>
</feature>
<keyword evidence="7" id="KW-0804">Transcription</keyword>
<feature type="domain" description="Bromo" evidence="13">
    <location>
        <begin position="64"/>
        <end position="134"/>
    </location>
</feature>
<evidence type="ECO:0000256" key="11">
    <source>
        <dbReference type="PROSITE-ProRule" id="PRU00267"/>
    </source>
</evidence>
<dbReference type="Pfam" id="PF01426">
    <property type="entry name" value="BAH"/>
    <property type="match status" value="1"/>
</dbReference>
<dbReference type="FunFam" id="1.20.920.10:FF:000009">
    <property type="entry name" value="Protein polybromo-1 isoform 1"/>
    <property type="match status" value="1"/>
</dbReference>
<comment type="caution">
    <text evidence="16">The sequence shown here is derived from an EMBL/GenBank/DDBJ whole genome shotgun (WGS) entry which is preliminary data.</text>
</comment>
<evidence type="ECO:0000256" key="8">
    <source>
        <dbReference type="ARBA" id="ARBA00023242"/>
    </source>
</evidence>
<dbReference type="CDD" id="cd05515">
    <property type="entry name" value="Bromo_polybromo_V"/>
    <property type="match status" value="1"/>
</dbReference>
<evidence type="ECO:0000259" key="15">
    <source>
        <dbReference type="PROSITE" id="PS51038"/>
    </source>
</evidence>
<evidence type="ECO:0000256" key="5">
    <source>
        <dbReference type="ARBA" id="ARBA00023117"/>
    </source>
</evidence>
<evidence type="ECO:0000256" key="3">
    <source>
        <dbReference type="ARBA" id="ARBA00022853"/>
    </source>
</evidence>
<dbReference type="CDD" id="cd05518">
    <property type="entry name" value="Bromo_polybromo_IV"/>
    <property type="match status" value="1"/>
</dbReference>
<feature type="domain" description="Bromo" evidence="13">
    <location>
        <begin position="429"/>
        <end position="499"/>
    </location>
</feature>
<feature type="compositionally biased region" description="Basic and acidic residues" evidence="12">
    <location>
        <begin position="789"/>
        <end position="820"/>
    </location>
</feature>
<keyword evidence="3" id="KW-0156">Chromatin regulator</keyword>
<dbReference type="GO" id="GO:0003677">
    <property type="term" value="F:DNA binding"/>
    <property type="evidence" value="ECO:0007669"/>
    <property type="project" value="UniProtKB-UniRule"/>
</dbReference>
<dbReference type="InterPro" id="IPR001025">
    <property type="entry name" value="BAH_dom"/>
</dbReference>
<protein>
    <recommendedName>
        <fullName evidence="9">Protein polybromo-1</fullName>
    </recommendedName>
</protein>
<dbReference type="PROSITE" id="PS50118">
    <property type="entry name" value="HMG_BOX_2"/>
    <property type="match status" value="1"/>
</dbReference>
<keyword evidence="6 11" id="KW-0238">DNA-binding</keyword>
<feature type="region of interest" description="Disordered" evidence="12">
    <location>
        <begin position="1"/>
        <end position="38"/>
    </location>
</feature>
<dbReference type="CDD" id="cd04717">
    <property type="entry name" value="BAH_polybromo"/>
    <property type="match status" value="1"/>
</dbReference>
<name>A0A5A9NEA6_9TELE</name>
<dbReference type="GO" id="GO:0006368">
    <property type="term" value="P:transcription elongation by RNA polymerase II"/>
    <property type="evidence" value="ECO:0007669"/>
    <property type="project" value="TreeGrafter"/>
</dbReference>
<dbReference type="FunFam" id="1.20.920.10:FF:000010">
    <property type="entry name" value="protein polybromo-1 isoform X3"/>
    <property type="match status" value="1"/>
</dbReference>
<dbReference type="FunFam" id="1.20.920.10:FF:000006">
    <property type="entry name" value="protein polybromo-1 isoform X1"/>
    <property type="match status" value="1"/>
</dbReference>
<dbReference type="Gene3D" id="1.10.30.10">
    <property type="entry name" value="High mobility group box domain"/>
    <property type="match status" value="1"/>
</dbReference>
<dbReference type="Gene3D" id="1.20.920.10">
    <property type="entry name" value="Bromodomain-like"/>
    <property type="match status" value="5"/>
</dbReference>
<feature type="region of interest" description="Disordered" evidence="12">
    <location>
        <begin position="789"/>
        <end position="824"/>
    </location>
</feature>
<dbReference type="InterPro" id="IPR043151">
    <property type="entry name" value="BAH_sf"/>
</dbReference>
<keyword evidence="4" id="KW-0805">Transcription regulation</keyword>
<dbReference type="CDD" id="cd21984">
    <property type="entry name" value="HMG-box_PB1"/>
    <property type="match status" value="1"/>
</dbReference>
<comment type="subcellular location">
    <subcellularLocation>
        <location evidence="1">Nucleus</location>
    </subcellularLocation>
</comment>
<evidence type="ECO:0000256" key="4">
    <source>
        <dbReference type="ARBA" id="ARBA00023015"/>
    </source>
</evidence>
<feature type="region of interest" description="Disordered" evidence="12">
    <location>
        <begin position="382"/>
        <end position="409"/>
    </location>
</feature>
<keyword evidence="5 10" id="KW-0103">Bromodomain</keyword>
<dbReference type="FunFam" id="1.20.920.10:FF:000011">
    <property type="entry name" value="Protein polybromo-1 isoform 1"/>
    <property type="match status" value="1"/>
</dbReference>
<evidence type="ECO:0000259" key="14">
    <source>
        <dbReference type="PROSITE" id="PS50118"/>
    </source>
</evidence>
<dbReference type="CDD" id="cd05520">
    <property type="entry name" value="Bromo_polybromo_III"/>
    <property type="match status" value="1"/>
</dbReference>
<dbReference type="InterPro" id="IPR037382">
    <property type="entry name" value="Rsc/polybromo"/>
</dbReference>
<dbReference type="PRINTS" id="PR00503">
    <property type="entry name" value="BROMODOMAIN"/>
</dbReference>
<keyword evidence="8 11" id="KW-0539">Nucleus</keyword>
<evidence type="ECO:0000256" key="7">
    <source>
        <dbReference type="ARBA" id="ARBA00023163"/>
    </source>
</evidence>
<dbReference type="GO" id="GO:0016514">
    <property type="term" value="C:SWI/SNF complex"/>
    <property type="evidence" value="ECO:0007669"/>
    <property type="project" value="TreeGrafter"/>
</dbReference>
<dbReference type="Gene3D" id="2.30.30.490">
    <property type="match status" value="2"/>
</dbReference>
<feature type="domain" description="Bromo" evidence="13">
    <location>
        <begin position="291"/>
        <end position="361"/>
    </location>
</feature>
<dbReference type="SUPFAM" id="SSF47095">
    <property type="entry name" value="HMG-box"/>
    <property type="match status" value="1"/>
</dbReference>
<dbReference type="InterPro" id="IPR036910">
    <property type="entry name" value="HMG_box_dom_sf"/>
</dbReference>
<dbReference type="PROSITE" id="PS00633">
    <property type="entry name" value="BROMODOMAIN_1"/>
    <property type="match status" value="3"/>
</dbReference>
<dbReference type="InterPro" id="IPR037968">
    <property type="entry name" value="PBRM1_BD5"/>
</dbReference>
<feature type="compositionally biased region" description="Acidic residues" evidence="12">
    <location>
        <begin position="157"/>
        <end position="168"/>
    </location>
</feature>
<sequence>MGSKRRRATSPSSSVSGGDFEDSQTPSIPSTSRKRRRITNIPTVDPIAVCHELYNTIRDYKDDQGRMLCELFIRAPKRRNQPDYYDVVSQPIDMMKIQQKLKMEEYDDVEQLTADFQLLFNNAKTYYKPETPEFKAACKLWDLYIRTKNEFVQRGDYDEDDDDGEDAQEIPAGTTEEECVSSLKEVLTQLLDAVLTYTEHGRVISELFQRLPSKVDANTIKKIFAQRKMELEHAEPVKTSIRIRSTVSMSPEGSVHYDEGESEAESIHSSMDVSNPIFQLYEAVRGSRNSQGQLLAEPFFQLPSRKDYPNYFQQITHPISLQQIRSKMRSNEYESVEQMESDLNLMFENAKRYNVPNSQLYKRMLKLQQIFQMKRRELTRRYDEDGDSMLSSTLSDGGTTKRKSYKKNTKKNRMKALYASVAEAREMGTGRRLCDLFMVKPSKKDYPDYYKIILEPMDLRTIDHNIRSDRYPSEDSMMENMKLMFRNARHYNEEGSQVYNDANILEKILREKRRDLGPPPDDDDIISPKMKIRKSGISPKKSKYLTPLQQKLNELYESVKNYTDKRGPPSFLRLPSRAELPDYYVAIKKPIDMEKIKGHMLSNKYQDVDALVEDLVLMFNNACTYNEPESLIYKDALVLHKVLLETRRDLDGGEDAHVPDVARLIQELVRNLFVSVLGHQDDEGRCYSDSLAEIPAADPNNPEKPPLNFEIIRANVDKGRYRRLDVFQDHMFEVLEKARRLHRTDSEIFEDSVELQQFFIRIRDELCKNGEILLSPALSYTTKHLHSDVEKEKKEKLPKEYEEDKLKREEEKKEAEKSEDSAGGGWQGVLQRNFSQDCSFKDNMYHVGDYVYVEPTEPNLQPHIVCIERLWQDDAGEKWLYGCWFYRPNETFHLATRKFLEKEVFKSDYYNKIPVSKILGKCVVMFVKEYFKHQPDNFRPEDIFVCESRYSAKTKSFKKIKMWTMPLSSVKFVPREVPLPVVRVASMFAPKLESEKPPEVPEDGKAAPSVIDKDREDVTMEISNGEPGCQYYEQLCYNDTCLKVGDCVYIRSHVLVRNQYTKDKAVVESGRDRLPKPQPLEPDRKCREEQDCKLMEDNVVSEAVCVSGRIDSFVFVSSGKCTVSSFKDFLSCRPTEMPEEDVLLCESRYIECEKQMKKFKGLKRFSLSAKVVEDEIFYFRKLIIPQKEPSPLLDKKIEELEAKFADMTDEELEELGDDDGDGSDGHMPQLQTSLSGDMDMLHYAPPQSIKGLSKKEGAKRKINMSGYILFSSEMRAVIKAQHPDFSFGELSRLVGTEWRSLEATKKAEYEERAAKVAEQQERERAHQQNPRAGTPVGTLMGVVPPPTPMGMLSHSMTPMAGMNGMTPGSAGNTYGNQMGVMNSGQQAPPPYPGQVGQPAFQQPSTPIFVAPPPKPQRLLHSEAYLKYIEGLSADSTTVSKWDQTLSVRRKDVRLTKEQESRLPSHWLKSKGAHKTMADALWRLRDLMLRDTINIQQTYNF</sequence>
<dbReference type="PROSITE" id="PS51038">
    <property type="entry name" value="BAH"/>
    <property type="match status" value="1"/>
</dbReference>
<dbReference type="SUPFAM" id="SSF47370">
    <property type="entry name" value="Bromodomain"/>
    <property type="match status" value="5"/>
</dbReference>
<dbReference type="PANTHER" id="PTHR16062:SF19">
    <property type="entry name" value="PROTEIN POLYBROMO-1"/>
    <property type="match status" value="1"/>
</dbReference>
<dbReference type="SMART" id="SM00439">
    <property type="entry name" value="BAH"/>
    <property type="match status" value="1"/>
</dbReference>
<feature type="domain" description="Bromo" evidence="13">
    <location>
        <begin position="571"/>
        <end position="633"/>
    </location>
</feature>
<dbReference type="FunFam" id="2.30.30.490:FF:000003">
    <property type="entry name" value="protein polybromo-1 isoform X3"/>
    <property type="match status" value="1"/>
</dbReference>
<keyword evidence="2" id="KW-0677">Repeat</keyword>
<dbReference type="PROSITE" id="PS50014">
    <property type="entry name" value="BROMODOMAIN_2"/>
    <property type="match status" value="4"/>
</dbReference>
<dbReference type="GO" id="GO:0003682">
    <property type="term" value="F:chromatin binding"/>
    <property type="evidence" value="ECO:0007669"/>
    <property type="project" value="InterPro"/>
</dbReference>